<dbReference type="Proteomes" id="UP001226434">
    <property type="component" value="Unassembled WGS sequence"/>
</dbReference>
<feature type="domain" description="PIN" evidence="1">
    <location>
        <begin position="8"/>
        <end position="114"/>
    </location>
</feature>
<dbReference type="Pfam" id="PF13470">
    <property type="entry name" value="PIN_3"/>
    <property type="match status" value="1"/>
</dbReference>
<feature type="domain" description="VapC50 C-terminal" evidence="2">
    <location>
        <begin position="132"/>
        <end position="185"/>
    </location>
</feature>
<keyword evidence="4" id="KW-1185">Reference proteome</keyword>
<dbReference type="Pfam" id="PF26343">
    <property type="entry name" value="VapC50_C"/>
    <property type="match status" value="1"/>
</dbReference>
<dbReference type="SUPFAM" id="SSF88723">
    <property type="entry name" value="PIN domain-like"/>
    <property type="match status" value="1"/>
</dbReference>
<dbReference type="RefSeq" id="WP_282336746.1">
    <property type="nucleotide sequence ID" value="NZ_JASBRG010000008.1"/>
</dbReference>
<protein>
    <submittedName>
        <fullName evidence="3">PIN domain-containing protein</fullName>
    </submittedName>
</protein>
<evidence type="ECO:0000259" key="2">
    <source>
        <dbReference type="Pfam" id="PF26343"/>
    </source>
</evidence>
<organism evidence="3 4">
    <name type="scientific">Pinibacter soli</name>
    <dbReference type="NCBI Taxonomy" id="3044211"/>
    <lineage>
        <taxon>Bacteria</taxon>
        <taxon>Pseudomonadati</taxon>
        <taxon>Bacteroidota</taxon>
        <taxon>Chitinophagia</taxon>
        <taxon>Chitinophagales</taxon>
        <taxon>Chitinophagaceae</taxon>
        <taxon>Pinibacter</taxon>
    </lineage>
</organism>
<proteinExistence type="predicted"/>
<evidence type="ECO:0000313" key="3">
    <source>
        <dbReference type="EMBL" id="MDI3322607.1"/>
    </source>
</evidence>
<reference evidence="3 4" key="1">
    <citation type="submission" date="2023-05" db="EMBL/GenBank/DDBJ databases">
        <title>Genome sequence of Pinibacter sp. MAH-24.</title>
        <authorList>
            <person name="Huq M.A."/>
        </authorList>
    </citation>
    <scope>NUCLEOTIDE SEQUENCE [LARGE SCALE GENOMIC DNA]</scope>
    <source>
        <strain evidence="3 4">MAH-24</strain>
    </source>
</reference>
<evidence type="ECO:0000313" key="4">
    <source>
        <dbReference type="Proteomes" id="UP001226434"/>
    </source>
</evidence>
<name>A0ABT6RLA9_9BACT</name>
<sequence>MNNLKTIVLLDANAIYSAPLRDFLLRLADADLYEPKWTNKILSEWIENLAKNRPDLTITKLDRTKTLMDDYFPDAKVTEYEKLIALLSLPDSNDRHVLAAAIKGGASLILTNNLKDFPKSKLKEQNIEAISPDDFVLRLVSENKKVVLQTLDKLVDSLKKPPQTKKQVLNTLEKCGLEKSVYLLR</sequence>
<dbReference type="InterPro" id="IPR029060">
    <property type="entry name" value="PIN-like_dom_sf"/>
</dbReference>
<dbReference type="InterPro" id="IPR002716">
    <property type="entry name" value="PIN_dom"/>
</dbReference>
<dbReference type="InterPro" id="IPR058652">
    <property type="entry name" value="VapC50_C"/>
</dbReference>
<dbReference type="EMBL" id="JASBRG010000008">
    <property type="protein sequence ID" value="MDI3322607.1"/>
    <property type="molecule type" value="Genomic_DNA"/>
</dbReference>
<comment type="caution">
    <text evidence="3">The sequence shown here is derived from an EMBL/GenBank/DDBJ whole genome shotgun (WGS) entry which is preliminary data.</text>
</comment>
<accession>A0ABT6RLA9</accession>
<evidence type="ECO:0000259" key="1">
    <source>
        <dbReference type="Pfam" id="PF13470"/>
    </source>
</evidence>
<gene>
    <name evidence="3" type="ORF">QJ048_22650</name>
</gene>